<sequence length="514" mass="56955">MAFRAVHATWGTVFAHLPDLGCEQSWDAVWKVRPPAPIACAECRHPMHAKTSRSGLRFFAHAPHAPDCEIARQGESEAHHLLKLELASAAREAGAHAEMEVRAPDGSWRADVLATDPGGGWTMALEAQLSPITAADITTRTVRMREHGVTSCWFSDRPRPPWLGTVPSIRLAADADRGLTVVEGLVRFTGSGWQVPPQASLTDFLRWVFAGKVLPHAPRMTLRYPLRQLPQVWTAPQYVTAEEAHLAEAEKRQRLEQERQAACREKWEKELAQKRARNVESRARAIAKATIVEERARQPHRRAGPGLHDELMERADVQGAVAFLASDAYNIPVTAGWSSSEGHWAGGVPLIRTDEGVPTAVLDPEPGRLSRDAFRLLAGLLLLFSTKARKERFERNTRRRRKVPIDGWQTDFLTDPPAPALVPYGAKAHRRRKPEECTCRQPQLVAKISRAQYPAEPAEEMGPAAGLYTAVCRTCGGPYERPWRRVLAKGPEPEKADRGGNVMSQSSRPGDQSG</sequence>
<protein>
    <submittedName>
        <fullName evidence="3">Competence protein CoiA family protein</fullName>
    </submittedName>
</protein>
<accession>A0ABZ1FSG1</accession>
<dbReference type="InterPro" id="IPR010330">
    <property type="entry name" value="CoiA_nuc"/>
</dbReference>
<name>A0ABZ1FSG1_9ACTN</name>
<dbReference type="RefSeq" id="WP_326623017.1">
    <property type="nucleotide sequence ID" value="NZ_CP109106.1"/>
</dbReference>
<proteinExistence type="predicted"/>
<dbReference type="EMBL" id="CP109106">
    <property type="protein sequence ID" value="WSB73426.1"/>
    <property type="molecule type" value="Genomic_DNA"/>
</dbReference>
<feature type="compositionally biased region" description="Polar residues" evidence="1">
    <location>
        <begin position="502"/>
        <end position="514"/>
    </location>
</feature>
<dbReference type="Pfam" id="PF06054">
    <property type="entry name" value="CoiA_nuc"/>
    <property type="match status" value="1"/>
</dbReference>
<evidence type="ECO:0000259" key="2">
    <source>
        <dbReference type="Pfam" id="PF06054"/>
    </source>
</evidence>
<keyword evidence="4" id="KW-1185">Reference proteome</keyword>
<evidence type="ECO:0000313" key="3">
    <source>
        <dbReference type="EMBL" id="WSB73426.1"/>
    </source>
</evidence>
<evidence type="ECO:0000313" key="4">
    <source>
        <dbReference type="Proteomes" id="UP001344251"/>
    </source>
</evidence>
<evidence type="ECO:0000256" key="1">
    <source>
        <dbReference type="SAM" id="MobiDB-lite"/>
    </source>
</evidence>
<organism evidence="3 4">
    <name type="scientific">Streptomyces decoyicus</name>
    <dbReference type="NCBI Taxonomy" id="249567"/>
    <lineage>
        <taxon>Bacteria</taxon>
        <taxon>Bacillati</taxon>
        <taxon>Actinomycetota</taxon>
        <taxon>Actinomycetes</taxon>
        <taxon>Kitasatosporales</taxon>
        <taxon>Streptomycetaceae</taxon>
        <taxon>Streptomyces</taxon>
    </lineage>
</organism>
<reference evidence="3 4" key="1">
    <citation type="submission" date="2022-10" db="EMBL/GenBank/DDBJ databases">
        <title>The complete genomes of actinobacterial strains from the NBC collection.</title>
        <authorList>
            <person name="Joergensen T.S."/>
            <person name="Alvarez Arevalo M."/>
            <person name="Sterndorff E.B."/>
            <person name="Faurdal D."/>
            <person name="Vuksanovic O."/>
            <person name="Mourched A.-S."/>
            <person name="Charusanti P."/>
            <person name="Shaw S."/>
            <person name="Blin K."/>
            <person name="Weber T."/>
        </authorList>
    </citation>
    <scope>NUCLEOTIDE SEQUENCE [LARGE SCALE GENOMIC DNA]</scope>
    <source>
        <strain evidence="3 4">NBC 01774</strain>
    </source>
</reference>
<dbReference type="Proteomes" id="UP001344251">
    <property type="component" value="Chromosome"/>
</dbReference>
<feature type="domain" description="Competence protein CoiA nuclease-like" evidence="2">
    <location>
        <begin position="75"/>
        <end position="155"/>
    </location>
</feature>
<feature type="region of interest" description="Disordered" evidence="1">
    <location>
        <begin position="486"/>
        <end position="514"/>
    </location>
</feature>
<gene>
    <name evidence="3" type="ORF">OG863_38810</name>
</gene>